<keyword evidence="3" id="KW-1185">Reference proteome</keyword>
<dbReference type="OrthoDB" id="7410579at2"/>
<sequence>MKKLVICTTALVALTGCDVASAVAGDAIAGEIRTRYIEQCQGIAEGAGIATERIDAACECSADNFKEDFAADGQLDINRERMEEVLRICIQDDTQVAPAEG</sequence>
<dbReference type="EMBL" id="WTYI01000001">
    <property type="protein sequence ID" value="MXO95922.1"/>
    <property type="molecule type" value="Genomic_DNA"/>
</dbReference>
<dbReference type="PROSITE" id="PS51257">
    <property type="entry name" value="PROKAR_LIPOPROTEIN"/>
    <property type="match status" value="1"/>
</dbReference>
<name>A0A6I4TIQ0_9SPHN</name>
<organism evidence="2 3">
    <name type="scientific">Qipengyuania aquimaris</name>
    <dbReference type="NCBI Taxonomy" id="255984"/>
    <lineage>
        <taxon>Bacteria</taxon>
        <taxon>Pseudomonadati</taxon>
        <taxon>Pseudomonadota</taxon>
        <taxon>Alphaproteobacteria</taxon>
        <taxon>Sphingomonadales</taxon>
        <taxon>Erythrobacteraceae</taxon>
        <taxon>Qipengyuania</taxon>
    </lineage>
</organism>
<evidence type="ECO:0000256" key="1">
    <source>
        <dbReference type="SAM" id="SignalP"/>
    </source>
</evidence>
<comment type="caution">
    <text evidence="2">The sequence shown here is derived from an EMBL/GenBank/DDBJ whole genome shotgun (WGS) entry which is preliminary data.</text>
</comment>
<feature type="chain" id="PRO_5026212453" description="Lipoprotein" evidence="1">
    <location>
        <begin position="23"/>
        <end position="101"/>
    </location>
</feature>
<evidence type="ECO:0008006" key="4">
    <source>
        <dbReference type="Google" id="ProtNLM"/>
    </source>
</evidence>
<evidence type="ECO:0000313" key="2">
    <source>
        <dbReference type="EMBL" id="MXO95922.1"/>
    </source>
</evidence>
<keyword evidence="1" id="KW-0732">Signal</keyword>
<reference evidence="2 3" key="1">
    <citation type="submission" date="2019-12" db="EMBL/GenBank/DDBJ databases">
        <title>Genomic-based taxomic classification of the family Erythrobacteraceae.</title>
        <authorList>
            <person name="Xu L."/>
        </authorList>
    </citation>
    <scope>NUCLEOTIDE SEQUENCE [LARGE SCALE GENOMIC DNA]</scope>
    <source>
        <strain evidence="2 3">JCM 12189</strain>
    </source>
</reference>
<dbReference type="Proteomes" id="UP000432727">
    <property type="component" value="Unassembled WGS sequence"/>
</dbReference>
<proteinExistence type="predicted"/>
<protein>
    <recommendedName>
        <fullName evidence="4">Lipoprotein</fullName>
    </recommendedName>
</protein>
<gene>
    <name evidence="2" type="ORF">GRI34_05730</name>
</gene>
<dbReference type="RefSeq" id="WP_160595133.1">
    <property type="nucleotide sequence ID" value="NZ_WTYI01000001.1"/>
</dbReference>
<evidence type="ECO:0000313" key="3">
    <source>
        <dbReference type="Proteomes" id="UP000432727"/>
    </source>
</evidence>
<dbReference type="AlphaFoldDB" id="A0A6I4TIQ0"/>
<accession>A0A6I4TIQ0</accession>
<feature type="signal peptide" evidence="1">
    <location>
        <begin position="1"/>
        <end position="22"/>
    </location>
</feature>